<evidence type="ECO:0000313" key="2">
    <source>
        <dbReference type="Proteomes" id="UP000805193"/>
    </source>
</evidence>
<protein>
    <submittedName>
        <fullName evidence="1">Uncharacterized protein</fullName>
    </submittedName>
</protein>
<sequence>MAGRLAAHFGVFLLCNVCASGNWTLDPRPPATPQHDADGSEAVPRGAVSLAFVLDVTGSMHDDLVQVADGLKGILDVTLSRKDALFYSYVLVPFRDPVVGPAYVTRDPEEFQLRLENLTVSGGGDCPEMALTAVRDALRLSLPSSYVYVFTDASSKDFHLLDQVLDLVQRKGSQVVFVTTGDCGDTSQPGYRAFERIAATSTGQVFHLNKSDVNEVLDFVKLSIRPRQVNLVSIDAPPSTEQALELNIDSTIVEFTVSMAGHKPRLAVVDPHGRVLEHGAELSVVLDLENALIIRVQRPTAGRWLLRASGNGSHSIRATGVSEAQFTHGFSREPTDTLSETQRRPLEGVPTYLLVNGTKRVVFTELRLLSLRGETLAEGVPLHPVSNQPTLFNSSSFVPPDDFFYLEILSLQICDRALYGSVVELPGFTAEYPLHLIRVSAKDAGLYVCRASNEVGVTNAATSVRIRVAPRVQLNPDTVTFGSGDHFEVTCTASGTPAPRVWWAVPAELRSRIEPKGQRLVVHSAHAGDEFEEVYCVAANQAGRDTGRISLKYVVPPEIHGSVDKKIRAVEGQEVTLECQASGVPIPDLAFFRKGRLVESLGLGGGRRELRIPAVKTSDAGFYVCRASNEADITEKKFHLDVRDQTSVSVVKVRNGGAAFLECSVTGTPSPEVSWVRNGLALSGSDPRLQMRPLGLVITKTRATDAGNYACTAVNDVGSATKEFVVNVLAPAFIDGSLQDRHQTTMLHQPVTFGCPATGSPPPGIAWFHDGVPVLPSHQGVLMFQEGRLLTLQAVLPSSAGIYTCEASNVIGHASLDYILEVLVPPIIRRKNLTSEFWVVEGSTVLLQCPADGRPPPTIVWLRGAEVLSPESDSRVTISEEDHSLTLKGVRLGDRKFTCLAGNEAGTAEQDYRVHVMVLPRLEPSVSLTRLVSAVVNRQTTLRCPVVGVPPPALHWLKEGRLLRPKGDPFVQTSADGRRLLLRRVRLRDGGNYTCVAVNEAGKLEQAYVVDVQVPPRISKGPSPPPVMLQHPATLECQVEAHPTARIEWTKDGELLESQPLVRALDGGRVLQLVRVTEELEGAYMCRAANAAGVDDHTLFLSVLDPPKIAGSNDTTTEELAVPLGETLTLPCDSTGDPPPLVSWIRDGTQLSSTDPFVRFSGDNPSSHLVLKRVRLEDAGRYICVVTNSAGVAEKHFTVTVTADERFPTSTRWQWNGKSLAEDLLPPNLALSLNARAIHVVRAQRDNAGRYTCTASNVAGEAHFTTLLEVLKPPWFDMSTGRFELTALEGEEVILNCPYKGKPEPRTSWYKEGRRVHPGPSVKISNDSLTIAFARSHDSGTYVCAAISEAGTAEVNLTLTVYVPPKIHQIESSPIKAIDGHPVRLSCEASGVPAPSIKWLRSNGSSAAETSSGRATTEGGFFLDFSDGVQMEDKGRYICMAENEAGIEQTEVFLDVIAPPSINQSDWSGVNILAVSGQNTSLRCPAIGNPPPEIEWLRDGRSVQRADTAAAGEEEAFRPASRLQVDGARGDVLKVLSVRVEDAGEYLCLARNEGGTVDMKYKLEIVVPPYFPEDHPEFPASTQVVLSNHPFSLTCDVVGVPFPTFTWNKEGVPLPRDTLTRVRANRLHVSSAKEHHSGLYHCEASNVAGSAQQSYNVTIL</sequence>
<dbReference type="Proteomes" id="UP000805193">
    <property type="component" value="Unassembled WGS sequence"/>
</dbReference>
<dbReference type="EMBL" id="JABSTQ010011224">
    <property type="protein sequence ID" value="KAG0413887.1"/>
    <property type="molecule type" value="Genomic_DNA"/>
</dbReference>
<name>A0AC60P396_IXOPE</name>
<keyword evidence="2" id="KW-1185">Reference proteome</keyword>
<feature type="non-terminal residue" evidence="1">
    <location>
        <position position="1660"/>
    </location>
</feature>
<organism evidence="1 2">
    <name type="scientific">Ixodes persulcatus</name>
    <name type="common">Taiga tick</name>
    <dbReference type="NCBI Taxonomy" id="34615"/>
    <lineage>
        <taxon>Eukaryota</taxon>
        <taxon>Metazoa</taxon>
        <taxon>Ecdysozoa</taxon>
        <taxon>Arthropoda</taxon>
        <taxon>Chelicerata</taxon>
        <taxon>Arachnida</taxon>
        <taxon>Acari</taxon>
        <taxon>Parasitiformes</taxon>
        <taxon>Ixodida</taxon>
        <taxon>Ixodoidea</taxon>
        <taxon>Ixodidae</taxon>
        <taxon>Ixodinae</taxon>
        <taxon>Ixodes</taxon>
    </lineage>
</organism>
<reference evidence="1 2" key="1">
    <citation type="journal article" date="2020" name="Cell">
        <title>Large-Scale Comparative Analyses of Tick Genomes Elucidate Their Genetic Diversity and Vector Capacities.</title>
        <authorList>
            <consortium name="Tick Genome and Microbiome Consortium (TIGMIC)"/>
            <person name="Jia N."/>
            <person name="Wang J."/>
            <person name="Shi W."/>
            <person name="Du L."/>
            <person name="Sun Y."/>
            <person name="Zhan W."/>
            <person name="Jiang J.F."/>
            <person name="Wang Q."/>
            <person name="Zhang B."/>
            <person name="Ji P."/>
            <person name="Bell-Sakyi L."/>
            <person name="Cui X.M."/>
            <person name="Yuan T.T."/>
            <person name="Jiang B.G."/>
            <person name="Yang W.F."/>
            <person name="Lam T.T."/>
            <person name="Chang Q.C."/>
            <person name="Ding S.J."/>
            <person name="Wang X.J."/>
            <person name="Zhu J.G."/>
            <person name="Ruan X.D."/>
            <person name="Zhao L."/>
            <person name="Wei J.T."/>
            <person name="Ye R.Z."/>
            <person name="Que T.C."/>
            <person name="Du C.H."/>
            <person name="Zhou Y.H."/>
            <person name="Cheng J.X."/>
            <person name="Dai P.F."/>
            <person name="Guo W.B."/>
            <person name="Han X.H."/>
            <person name="Huang E.J."/>
            <person name="Li L.F."/>
            <person name="Wei W."/>
            <person name="Gao Y.C."/>
            <person name="Liu J.Z."/>
            <person name="Shao H.Z."/>
            <person name="Wang X."/>
            <person name="Wang C.C."/>
            <person name="Yang T.C."/>
            <person name="Huo Q.B."/>
            <person name="Li W."/>
            <person name="Chen H.Y."/>
            <person name="Chen S.E."/>
            <person name="Zhou L.G."/>
            <person name="Ni X.B."/>
            <person name="Tian J.H."/>
            <person name="Sheng Y."/>
            <person name="Liu T."/>
            <person name="Pan Y.S."/>
            <person name="Xia L.Y."/>
            <person name="Li J."/>
            <person name="Zhao F."/>
            <person name="Cao W.C."/>
        </authorList>
    </citation>
    <scope>NUCLEOTIDE SEQUENCE [LARGE SCALE GENOMIC DNA]</scope>
    <source>
        <strain evidence="1">Iper-2018</strain>
    </source>
</reference>
<accession>A0AC60P396</accession>
<gene>
    <name evidence="1" type="ORF">HPB47_008949</name>
</gene>
<proteinExistence type="predicted"/>
<evidence type="ECO:0000313" key="1">
    <source>
        <dbReference type="EMBL" id="KAG0413887.1"/>
    </source>
</evidence>
<comment type="caution">
    <text evidence="1">The sequence shown here is derived from an EMBL/GenBank/DDBJ whole genome shotgun (WGS) entry which is preliminary data.</text>
</comment>